<name>A0A2J6TRX6_9HELO</name>
<dbReference type="AlphaFoldDB" id="A0A2J6TRX6"/>
<gene>
    <name evidence="2" type="ORF">K444DRAFT_607158</name>
</gene>
<keyword evidence="3" id="KW-1185">Reference proteome</keyword>
<evidence type="ECO:0000313" key="3">
    <source>
        <dbReference type="Proteomes" id="UP000235371"/>
    </source>
</evidence>
<proteinExistence type="predicted"/>
<feature type="region of interest" description="Disordered" evidence="1">
    <location>
        <begin position="113"/>
        <end position="152"/>
    </location>
</feature>
<dbReference type="Proteomes" id="UP000235371">
    <property type="component" value="Unassembled WGS sequence"/>
</dbReference>
<reference evidence="2 3" key="1">
    <citation type="submission" date="2016-04" db="EMBL/GenBank/DDBJ databases">
        <title>A degradative enzymes factory behind the ericoid mycorrhizal symbiosis.</title>
        <authorList>
            <consortium name="DOE Joint Genome Institute"/>
            <person name="Martino E."/>
            <person name="Morin E."/>
            <person name="Grelet G."/>
            <person name="Kuo A."/>
            <person name="Kohler A."/>
            <person name="Daghino S."/>
            <person name="Barry K."/>
            <person name="Choi C."/>
            <person name="Cichocki N."/>
            <person name="Clum A."/>
            <person name="Copeland A."/>
            <person name="Hainaut M."/>
            <person name="Haridas S."/>
            <person name="Labutti K."/>
            <person name="Lindquist E."/>
            <person name="Lipzen A."/>
            <person name="Khouja H.-R."/>
            <person name="Murat C."/>
            <person name="Ohm R."/>
            <person name="Olson A."/>
            <person name="Spatafora J."/>
            <person name="Veneault-Fourrey C."/>
            <person name="Henrissat B."/>
            <person name="Grigoriev I."/>
            <person name="Martin F."/>
            <person name="Perotto S."/>
        </authorList>
    </citation>
    <scope>NUCLEOTIDE SEQUENCE [LARGE SCALE GENOMIC DNA]</scope>
    <source>
        <strain evidence="2 3">E</strain>
    </source>
</reference>
<organism evidence="2 3">
    <name type="scientific">Hyaloscypha bicolor E</name>
    <dbReference type="NCBI Taxonomy" id="1095630"/>
    <lineage>
        <taxon>Eukaryota</taxon>
        <taxon>Fungi</taxon>
        <taxon>Dikarya</taxon>
        <taxon>Ascomycota</taxon>
        <taxon>Pezizomycotina</taxon>
        <taxon>Leotiomycetes</taxon>
        <taxon>Helotiales</taxon>
        <taxon>Hyaloscyphaceae</taxon>
        <taxon>Hyaloscypha</taxon>
        <taxon>Hyaloscypha bicolor</taxon>
    </lineage>
</organism>
<evidence type="ECO:0000256" key="1">
    <source>
        <dbReference type="SAM" id="MobiDB-lite"/>
    </source>
</evidence>
<dbReference type="OrthoDB" id="5305418at2759"/>
<dbReference type="InterPro" id="IPR035186">
    <property type="entry name" value="DUF5308"/>
</dbReference>
<dbReference type="InParanoid" id="A0A2J6TRX6"/>
<sequence length="209" mass="22122">MANPASSQLVQHLADRALTPIVSSSRAPSANNHNPQSQAQAQALASLTTTAITAYDTASRLGLGLPQRIMIETQSSGPIILHSYLNPPSVQRAPTVYVDHHEDVRGIVEQAREDLRPLSGTTDTEGMGEHGDNSEVLVNGDPGGAEDAEESSVQPLPMLIASVVAPTAADAVYARRAAARLEQTGRIVQREWIREHEGSHAAVADGEDG</sequence>
<dbReference type="Pfam" id="PF17233">
    <property type="entry name" value="DUF5308"/>
    <property type="match status" value="1"/>
</dbReference>
<dbReference type="EMBL" id="KZ613745">
    <property type="protein sequence ID" value="PMD65770.1"/>
    <property type="molecule type" value="Genomic_DNA"/>
</dbReference>
<dbReference type="STRING" id="1095630.A0A2J6TRX6"/>
<dbReference type="GeneID" id="36587197"/>
<evidence type="ECO:0000313" key="2">
    <source>
        <dbReference type="EMBL" id="PMD65770.1"/>
    </source>
</evidence>
<accession>A0A2J6TRX6</accession>
<dbReference type="RefSeq" id="XP_024742674.1">
    <property type="nucleotide sequence ID" value="XM_024879120.1"/>
</dbReference>
<protein>
    <submittedName>
        <fullName evidence="2">Uncharacterized protein</fullName>
    </submittedName>
</protein>